<keyword evidence="1" id="KW-1133">Transmembrane helix</keyword>
<organism evidence="2">
    <name type="scientific">Pseudoalteromonas sp. SD03</name>
    <dbReference type="NCBI Taxonomy" id="3231719"/>
    <lineage>
        <taxon>Bacteria</taxon>
        <taxon>Pseudomonadati</taxon>
        <taxon>Pseudomonadota</taxon>
        <taxon>Gammaproteobacteria</taxon>
        <taxon>Alteromonadales</taxon>
        <taxon>Pseudoalteromonadaceae</taxon>
        <taxon>Pseudoalteromonas</taxon>
    </lineage>
</organism>
<sequence length="64" mass="7077">MSFVSAAGIYMSWLRVKRKKTVFEWLGISGYVAIGLAIFSLTITGVSFSERSVPKSLYSPILSE</sequence>
<evidence type="ECO:0000256" key="1">
    <source>
        <dbReference type="SAM" id="Phobius"/>
    </source>
</evidence>
<keyword evidence="1" id="KW-0812">Transmembrane</keyword>
<dbReference type="AlphaFoldDB" id="A0AB39APW8"/>
<proteinExistence type="predicted"/>
<dbReference type="RefSeq" id="WP_368485183.1">
    <property type="nucleotide sequence ID" value="NZ_CP162514.1"/>
</dbReference>
<reference evidence="2" key="1">
    <citation type="submission" date="2024-07" db="EMBL/GenBank/DDBJ databases">
        <authorList>
            <person name="Jiang Y."/>
            <person name="Qin Q."/>
        </authorList>
    </citation>
    <scope>NUCLEOTIDE SEQUENCE</scope>
    <source>
        <strain evidence="2">SD03</strain>
    </source>
</reference>
<keyword evidence="1" id="KW-0472">Membrane</keyword>
<feature type="transmembrane region" description="Helical" evidence="1">
    <location>
        <begin position="21"/>
        <end position="48"/>
    </location>
</feature>
<dbReference type="EMBL" id="CP162514">
    <property type="protein sequence ID" value="XDH87609.1"/>
    <property type="molecule type" value="Genomic_DNA"/>
</dbReference>
<accession>A0AB39APW8</accession>
<name>A0AB39APW8_9GAMM</name>
<evidence type="ECO:0000313" key="2">
    <source>
        <dbReference type="EMBL" id="XDH87609.1"/>
    </source>
</evidence>
<protein>
    <submittedName>
        <fullName evidence="2">Uncharacterized protein</fullName>
    </submittedName>
</protein>
<gene>
    <name evidence="2" type="ORF">ABZP26_16430</name>
</gene>